<sequence>MKNGEDFEFLLVSVGNSRLTYFIFGRDLRSTHAQGPRRLRQHKDLYELLNVEQQSLEEDLKSTHAQGPRRLRQHRDLYELLNVEQQEMSKDVNTLCLRRFFEEVQAALAALSLKRTPRMPEERWLSDFTSFVL</sequence>
<reference evidence="1 2" key="1">
    <citation type="submission" date="2024-01" db="EMBL/GenBank/DDBJ databases">
        <title>The genomes of 5 underutilized Papilionoideae crops provide insights into root nodulation and disease resistanc.</title>
        <authorList>
            <person name="Jiang F."/>
        </authorList>
    </citation>
    <scope>NUCLEOTIDE SEQUENCE [LARGE SCALE GENOMIC DNA]</scope>
    <source>
        <strain evidence="1">LVBAO_FW01</strain>
        <tissue evidence="1">Leaves</tissue>
    </source>
</reference>
<proteinExistence type="predicted"/>
<dbReference type="EMBL" id="JAYMYQ010000004">
    <property type="protein sequence ID" value="KAK7339067.1"/>
    <property type="molecule type" value="Genomic_DNA"/>
</dbReference>
<keyword evidence="2" id="KW-1185">Reference proteome</keyword>
<accession>A0AAN9LS18</accession>
<dbReference type="AlphaFoldDB" id="A0AAN9LS18"/>
<name>A0AAN9LS18_CANGL</name>
<dbReference type="Proteomes" id="UP001367508">
    <property type="component" value="Unassembled WGS sequence"/>
</dbReference>
<organism evidence="1 2">
    <name type="scientific">Canavalia gladiata</name>
    <name type="common">Sword bean</name>
    <name type="synonym">Dolichos gladiatus</name>
    <dbReference type="NCBI Taxonomy" id="3824"/>
    <lineage>
        <taxon>Eukaryota</taxon>
        <taxon>Viridiplantae</taxon>
        <taxon>Streptophyta</taxon>
        <taxon>Embryophyta</taxon>
        <taxon>Tracheophyta</taxon>
        <taxon>Spermatophyta</taxon>
        <taxon>Magnoliopsida</taxon>
        <taxon>eudicotyledons</taxon>
        <taxon>Gunneridae</taxon>
        <taxon>Pentapetalae</taxon>
        <taxon>rosids</taxon>
        <taxon>fabids</taxon>
        <taxon>Fabales</taxon>
        <taxon>Fabaceae</taxon>
        <taxon>Papilionoideae</taxon>
        <taxon>50 kb inversion clade</taxon>
        <taxon>NPAAA clade</taxon>
        <taxon>indigoferoid/millettioid clade</taxon>
        <taxon>Phaseoleae</taxon>
        <taxon>Canavalia</taxon>
    </lineage>
</organism>
<protein>
    <submittedName>
        <fullName evidence="1">Uncharacterized protein</fullName>
    </submittedName>
</protein>
<comment type="caution">
    <text evidence="1">The sequence shown here is derived from an EMBL/GenBank/DDBJ whole genome shotgun (WGS) entry which is preliminary data.</text>
</comment>
<evidence type="ECO:0000313" key="2">
    <source>
        <dbReference type="Proteomes" id="UP001367508"/>
    </source>
</evidence>
<evidence type="ECO:0000313" key="1">
    <source>
        <dbReference type="EMBL" id="KAK7339067.1"/>
    </source>
</evidence>
<gene>
    <name evidence="1" type="ORF">VNO77_19710</name>
</gene>